<organism evidence="4">
    <name type="scientific">Aphanomyces invadans</name>
    <dbReference type="NCBI Taxonomy" id="157072"/>
    <lineage>
        <taxon>Eukaryota</taxon>
        <taxon>Sar</taxon>
        <taxon>Stramenopiles</taxon>
        <taxon>Oomycota</taxon>
        <taxon>Saprolegniomycetes</taxon>
        <taxon>Saprolegniales</taxon>
        <taxon>Verrucalvaceae</taxon>
        <taxon>Aphanomyces</taxon>
    </lineage>
</organism>
<evidence type="ECO:0000256" key="2">
    <source>
        <dbReference type="SAM" id="MobiDB-lite"/>
    </source>
</evidence>
<feature type="region of interest" description="Disordered" evidence="2">
    <location>
        <begin position="1382"/>
        <end position="1404"/>
    </location>
</feature>
<keyword evidence="1" id="KW-0862">Zinc</keyword>
<dbReference type="PROSITE" id="PS00028">
    <property type="entry name" value="ZINC_FINGER_C2H2_1"/>
    <property type="match status" value="2"/>
</dbReference>
<reference evidence="4" key="1">
    <citation type="submission" date="2013-12" db="EMBL/GenBank/DDBJ databases">
        <title>The Genome Sequence of Aphanomyces invadans NJM9701.</title>
        <authorList>
            <consortium name="The Broad Institute Genomics Platform"/>
            <person name="Russ C."/>
            <person name="Tyler B."/>
            <person name="van West P."/>
            <person name="Dieguez-Uribeondo J."/>
            <person name="Young S.K."/>
            <person name="Zeng Q."/>
            <person name="Gargeya S."/>
            <person name="Fitzgerald M."/>
            <person name="Abouelleil A."/>
            <person name="Alvarado L."/>
            <person name="Chapman S.B."/>
            <person name="Gainer-Dewar J."/>
            <person name="Goldberg J."/>
            <person name="Griggs A."/>
            <person name="Gujja S."/>
            <person name="Hansen M."/>
            <person name="Howarth C."/>
            <person name="Imamovic A."/>
            <person name="Ireland A."/>
            <person name="Larimer J."/>
            <person name="McCowan C."/>
            <person name="Murphy C."/>
            <person name="Pearson M."/>
            <person name="Poon T.W."/>
            <person name="Priest M."/>
            <person name="Roberts A."/>
            <person name="Saif S."/>
            <person name="Shea T."/>
            <person name="Sykes S."/>
            <person name="Wortman J."/>
            <person name="Nusbaum C."/>
            <person name="Birren B."/>
        </authorList>
    </citation>
    <scope>NUCLEOTIDE SEQUENCE [LARGE SCALE GENOMIC DNA]</scope>
    <source>
        <strain evidence="4">NJM9701</strain>
    </source>
</reference>
<proteinExistence type="predicted"/>
<dbReference type="Pfam" id="PF00612">
    <property type="entry name" value="IQ"/>
    <property type="match status" value="2"/>
</dbReference>
<dbReference type="GeneID" id="20088344"/>
<feature type="region of interest" description="Disordered" evidence="2">
    <location>
        <begin position="344"/>
        <end position="368"/>
    </location>
</feature>
<evidence type="ECO:0000256" key="1">
    <source>
        <dbReference type="PROSITE-ProRule" id="PRU00042"/>
    </source>
</evidence>
<dbReference type="SMART" id="SM00355">
    <property type="entry name" value="ZnF_C2H2"/>
    <property type="match status" value="3"/>
</dbReference>
<gene>
    <name evidence="4" type="ORF">H310_11294</name>
</gene>
<feature type="compositionally biased region" description="Basic and acidic residues" evidence="2">
    <location>
        <begin position="1044"/>
        <end position="1053"/>
    </location>
</feature>
<dbReference type="InterPro" id="IPR013087">
    <property type="entry name" value="Znf_C2H2_type"/>
</dbReference>
<dbReference type="Gene3D" id="3.30.160.60">
    <property type="entry name" value="Classic Zinc Finger"/>
    <property type="match status" value="1"/>
</dbReference>
<keyword evidence="1" id="KW-0863">Zinc-finger</keyword>
<protein>
    <recommendedName>
        <fullName evidence="3">C2H2-type domain-containing protein</fullName>
    </recommendedName>
</protein>
<dbReference type="InterPro" id="IPR000048">
    <property type="entry name" value="IQ_motif_EF-hand-BS"/>
</dbReference>
<dbReference type="GO" id="GO:0008270">
    <property type="term" value="F:zinc ion binding"/>
    <property type="evidence" value="ECO:0007669"/>
    <property type="project" value="UniProtKB-KW"/>
</dbReference>
<dbReference type="EMBL" id="KI913981">
    <property type="protein sequence ID" value="ETV95420.1"/>
    <property type="molecule type" value="Genomic_DNA"/>
</dbReference>
<evidence type="ECO:0000259" key="3">
    <source>
        <dbReference type="PROSITE" id="PS50157"/>
    </source>
</evidence>
<sequence length="1404" mass="159089">MSTAIAAARAKTKGKTLLKDILNAYGEIDSVEASAEAISDWNRRKKEAIANGTWVWRENTMAFAIPKSKVATHNIKGEFACLTTLSAELDAVVHGPTARRNPASVVDGMHTKGCSWSAVFDGKFYTCTNELHSETEVMARRCNWHAIECRSPTHSTSAVPDKTIAIPNEDALCLSCFATSRSRLPKHRQTPPAFDQVMIPGVHRSEAQKVQAKLDIVTQAKVKPTMSTNQELSKTSTCAWRGHKPGQKTFQPHVCHRTVLLHPIYGTYLPMCGYHQSPCVRNLTKGTVCPRIVQFNAYGLCHNHYEALMATLPFHERRADKTFDSPFDPPDVYMDIDKGRAAVAPHPLAPKLPPPPLTTPSPDSTVPSTSLIRGTLTSVFAAWTSPVQTLWWQINYVRQGPRIATRLQAIFRGKQARKQVHRMLLETYARKRTKAAILLQKHFRARQAKRHVVQYRDVLLRTSMLLQRMARGYISRRRVHRTRRFRRLCHAVGVYLTVRRAISILHFRVDTRRGLSRGSDRDRLISLSLLQRRHAARVLARAMRAWKKDKLQKRQQGELKFKTFLSSVTIQRAWKRYQKLKWLHARFHAAQRIQARIRGDLTRCLWANDPGISSTVLWINPRSGFAYVRHRLDPTASPSYSVVRRSMRRDVAARMIQLHFRGYVGRVAANTAWANMEKRWQWIDPSQDRRVLRTLLPHTFYHEDKHHHMRPIFNVPVPYRAFAYEFQGVVDLLDDQDGLRCANMPPRRPTPPTPWTVVECPLSADSTLSLRFPPTQSIIESSLLDTVGITSTKAMYPIGAIVYVHLPNKKMHPATITRIHVETDSFDVAFLPGLVSIRGIAITEAKNIHVSRMQLEPPPTRPVTLTHCIHAERKRVAALPTSAKLPDKSASRNIIPKRSWPDVASRFHALVTCVRDHHRRLLTEPPLWMRFVFDHRDFLDQYWLRLLHDIEHGHPTDPHYPSSCPMEGMILPLPHVAKWMKTKLLSLGLEATALANQVPPKPRHAAGKAVQQCSQHAVIPTTYVDDIEATFLQRDMRLQSPANSDRHASRDDLDTPNASSVSLADIHKLVYHLKSLPGHVPDHVLQVTTRNVRTFVCSHPACGRCFSTREGARLHKELHSNKPRFAGGNPLVDQYMHKHWPPESPWRDENQMAIQGTANTGFQCPVCDRSFPTRREALRHASAAHGHEQPREQVSTTNPNIIWLGTSRTINDIANRFPELRRPRVCPTCSRKMAQPDPVCRLYPSVCILMESAVIFATDFKALSPQFHVTCPDCGFRTDTPGSKSSVYLNMHVLCRDRHGVDWALGNLYHAPPAVASLGEALILGYDYTYEVLLQSPLVCMPLTQCNGYAIVHTCSRTYFHRKVKAVIPPGQVEKFCRVLRPSSQHAKPPPSAAPTGARPEQSA</sequence>
<name>A0A024TMR5_9STRA</name>
<dbReference type="STRING" id="157072.A0A024TMR5"/>
<keyword evidence="1" id="KW-0479">Metal-binding</keyword>
<dbReference type="PROSITE" id="PS50096">
    <property type="entry name" value="IQ"/>
    <property type="match status" value="4"/>
</dbReference>
<feature type="domain" description="C2H2-type" evidence="3">
    <location>
        <begin position="1162"/>
        <end position="1190"/>
    </location>
</feature>
<dbReference type="VEuPathDB" id="FungiDB:H310_11294"/>
<feature type="domain" description="C2H2-type" evidence="3">
    <location>
        <begin position="1095"/>
        <end position="1124"/>
    </location>
</feature>
<dbReference type="OrthoDB" id="165414at2759"/>
<feature type="compositionally biased region" description="Pro residues" evidence="2">
    <location>
        <begin position="347"/>
        <end position="359"/>
    </location>
</feature>
<evidence type="ECO:0000313" key="4">
    <source>
        <dbReference type="EMBL" id="ETV95420.1"/>
    </source>
</evidence>
<accession>A0A024TMR5</accession>
<dbReference type="eggNOG" id="ENOG502QSQH">
    <property type="taxonomic scope" value="Eukaryota"/>
</dbReference>
<dbReference type="SMART" id="SM00015">
    <property type="entry name" value="IQ"/>
    <property type="match status" value="5"/>
</dbReference>
<dbReference type="Gene3D" id="1.20.5.190">
    <property type="match status" value="1"/>
</dbReference>
<feature type="region of interest" description="Disordered" evidence="2">
    <location>
        <begin position="1039"/>
        <end position="1058"/>
    </location>
</feature>
<dbReference type="RefSeq" id="XP_008876121.1">
    <property type="nucleotide sequence ID" value="XM_008877899.1"/>
</dbReference>
<dbReference type="PROSITE" id="PS50157">
    <property type="entry name" value="ZINC_FINGER_C2H2_2"/>
    <property type="match status" value="2"/>
</dbReference>